<dbReference type="PANTHER" id="PTHR43792:SF1">
    <property type="entry name" value="N-ACETYLTRANSFERASE DOMAIN-CONTAINING PROTEIN"/>
    <property type="match status" value="1"/>
</dbReference>
<dbReference type="InterPro" id="IPR051531">
    <property type="entry name" value="N-acetyltransferase"/>
</dbReference>
<dbReference type="SUPFAM" id="SSF55729">
    <property type="entry name" value="Acyl-CoA N-acyltransferases (Nat)"/>
    <property type="match status" value="1"/>
</dbReference>
<dbReference type="InterPro" id="IPR016181">
    <property type="entry name" value="Acyl_CoA_acyltransferase"/>
</dbReference>
<evidence type="ECO:0000259" key="1">
    <source>
        <dbReference type="PROSITE" id="PS51186"/>
    </source>
</evidence>
<proteinExistence type="predicted"/>
<dbReference type="KEGG" id="halt:IM660_06525"/>
<dbReference type="PROSITE" id="PS51186">
    <property type="entry name" value="GNAT"/>
    <property type="match status" value="1"/>
</dbReference>
<gene>
    <name evidence="2" type="ORF">IM660_06525</name>
</gene>
<dbReference type="InterPro" id="IPR000182">
    <property type="entry name" value="GNAT_dom"/>
</dbReference>
<dbReference type="PANTHER" id="PTHR43792">
    <property type="entry name" value="GNAT FAMILY, PUTATIVE (AFU_ORTHOLOGUE AFUA_3G00765)-RELATED-RELATED"/>
    <property type="match status" value="1"/>
</dbReference>
<dbReference type="Pfam" id="PF13302">
    <property type="entry name" value="Acetyltransf_3"/>
    <property type="match status" value="1"/>
</dbReference>
<feature type="domain" description="N-acetyltransferase" evidence="1">
    <location>
        <begin position="14"/>
        <end position="166"/>
    </location>
</feature>
<dbReference type="Gene3D" id="3.40.630.30">
    <property type="match status" value="1"/>
</dbReference>
<sequence>MVPEMAEVLAAGELTLRLLEPADHAELHAIFSDPRTHTIGSGPVRDAEETRQWLDRRRVRRTEHGVAWYAVRRPDGSMIGTAGLLIGRTEPHPEIGFEIRHQDQRRGFGTAAAMAVVAEAYRAGFEQVWATVRPWNVGSLRALDRVGFRPQRVERDEHGELICLLHRATVA</sequence>
<accession>A0A7M1SWG3</accession>
<organism evidence="2 3">
    <name type="scientific">Ruania alkalisoli</name>
    <dbReference type="NCBI Taxonomy" id="2779775"/>
    <lineage>
        <taxon>Bacteria</taxon>
        <taxon>Bacillati</taxon>
        <taxon>Actinomycetota</taxon>
        <taxon>Actinomycetes</taxon>
        <taxon>Micrococcales</taxon>
        <taxon>Ruaniaceae</taxon>
        <taxon>Ruania</taxon>
    </lineage>
</organism>
<reference evidence="2 3" key="1">
    <citation type="submission" date="2020-10" db="EMBL/GenBank/DDBJ databases">
        <title>Haloactinobacterium sp. RN3S43, a bacterium isolated from saline soil.</title>
        <authorList>
            <person name="Sun J.-Q."/>
        </authorList>
    </citation>
    <scope>NUCLEOTIDE SEQUENCE [LARGE SCALE GENOMIC DNA]</scope>
    <source>
        <strain evidence="2 3">RN3S43</strain>
    </source>
</reference>
<dbReference type="Proteomes" id="UP000593758">
    <property type="component" value="Chromosome"/>
</dbReference>
<keyword evidence="3" id="KW-1185">Reference proteome</keyword>
<dbReference type="EMBL" id="CP063169">
    <property type="protein sequence ID" value="QOR71909.1"/>
    <property type="molecule type" value="Genomic_DNA"/>
</dbReference>
<dbReference type="AlphaFoldDB" id="A0A7M1SWG3"/>
<evidence type="ECO:0000313" key="3">
    <source>
        <dbReference type="Proteomes" id="UP000593758"/>
    </source>
</evidence>
<dbReference type="GO" id="GO:0016747">
    <property type="term" value="F:acyltransferase activity, transferring groups other than amino-acyl groups"/>
    <property type="evidence" value="ECO:0007669"/>
    <property type="project" value="InterPro"/>
</dbReference>
<protein>
    <submittedName>
        <fullName evidence="2">GNAT family N-acetyltransferase</fullName>
    </submittedName>
</protein>
<dbReference type="RefSeq" id="WP_193498559.1">
    <property type="nucleotide sequence ID" value="NZ_CP063169.1"/>
</dbReference>
<evidence type="ECO:0000313" key="2">
    <source>
        <dbReference type="EMBL" id="QOR71909.1"/>
    </source>
</evidence>
<name>A0A7M1SWG3_9MICO</name>
<keyword evidence="2" id="KW-0808">Transferase</keyword>